<dbReference type="Pfam" id="PF13460">
    <property type="entry name" value="NAD_binding_10"/>
    <property type="match status" value="1"/>
</dbReference>
<dbReference type="GeneID" id="57397855"/>
<dbReference type="RefSeq" id="WP_172433542.1">
    <property type="nucleotide sequence ID" value="NZ_AP022642.1"/>
</dbReference>
<evidence type="ECO:0000313" key="3">
    <source>
        <dbReference type="Proteomes" id="UP000501237"/>
    </source>
</evidence>
<dbReference type="InterPro" id="IPR036291">
    <property type="entry name" value="NAD(P)-bd_dom_sf"/>
</dbReference>
<dbReference type="KEGG" id="poj:PtoMrB4_26360"/>
<protein>
    <recommendedName>
        <fullName evidence="1">NAD(P)-binding domain-containing protein</fullName>
    </recommendedName>
</protein>
<accession>A0A679GM96</accession>
<proteinExistence type="predicted"/>
<name>A0A679GM96_9GAMM</name>
<sequence length="211" mass="22394">MHNLETPTYKLALFGARSSLGSALLVEALSRQWEVTALVDDLNALDSRPGLRTKTGALDDALAASQAVAGMDAVLCYLPGVPPAPGRAMRSDGAFDQAFIAIGALLDGLAVARVKRLMVIADFGWMDTDSGHPAQPGQQLQQRLVDSPLAWTLADAPAGAETPGQYLTLADFREGHEEPRVAALLTQARALLDECRLAAHVRQRVKVDASG</sequence>
<gene>
    <name evidence="2" type="ORF">PtoMrB4_26360</name>
</gene>
<evidence type="ECO:0000313" key="2">
    <source>
        <dbReference type="EMBL" id="BCA28659.1"/>
    </source>
</evidence>
<dbReference type="Gene3D" id="3.40.50.720">
    <property type="entry name" value="NAD(P)-binding Rossmann-like Domain"/>
    <property type="match status" value="1"/>
</dbReference>
<dbReference type="AlphaFoldDB" id="A0A679GM96"/>
<evidence type="ECO:0000259" key="1">
    <source>
        <dbReference type="Pfam" id="PF13460"/>
    </source>
</evidence>
<dbReference type="InterPro" id="IPR016040">
    <property type="entry name" value="NAD(P)-bd_dom"/>
</dbReference>
<reference evidence="2 3" key="1">
    <citation type="journal article" date="2020" name="Microbiol. Resour. Announc.">
        <title>Complete genome sequence of Pseudomonas otitidis strain MrB4, isolated from Lake Biwa in Japan.</title>
        <authorList>
            <person name="Miyazaki K."/>
            <person name="Hase E."/>
            <person name="Maruya T."/>
        </authorList>
    </citation>
    <scope>NUCLEOTIDE SEQUENCE [LARGE SCALE GENOMIC DNA]</scope>
    <source>
        <strain evidence="2 3">MrB4</strain>
    </source>
</reference>
<feature type="domain" description="NAD(P)-binding" evidence="1">
    <location>
        <begin position="15"/>
        <end position="134"/>
    </location>
</feature>
<organism evidence="2 3">
    <name type="scientific">Metapseudomonas otitidis</name>
    <dbReference type="NCBI Taxonomy" id="319939"/>
    <lineage>
        <taxon>Bacteria</taxon>
        <taxon>Pseudomonadati</taxon>
        <taxon>Pseudomonadota</taxon>
        <taxon>Gammaproteobacteria</taxon>
        <taxon>Pseudomonadales</taxon>
        <taxon>Pseudomonadaceae</taxon>
        <taxon>Metapseudomonas</taxon>
    </lineage>
</organism>
<dbReference type="Proteomes" id="UP000501237">
    <property type="component" value="Chromosome"/>
</dbReference>
<dbReference type="SUPFAM" id="SSF51735">
    <property type="entry name" value="NAD(P)-binding Rossmann-fold domains"/>
    <property type="match status" value="1"/>
</dbReference>
<dbReference type="EMBL" id="AP022642">
    <property type="protein sequence ID" value="BCA28659.1"/>
    <property type="molecule type" value="Genomic_DNA"/>
</dbReference>